<feature type="domain" description="DUF8017" evidence="2">
    <location>
        <begin position="8"/>
        <end position="79"/>
    </location>
</feature>
<sequence length="80" mass="8560">MSADMHPADIGYRSSRWGRRATPPVPLTTLGGLPGHLVETSGTRESDALGCPTDFSVYTSAFRLDREKLVLTIGADRGVA</sequence>
<gene>
    <name evidence="3" type="ORF">ACFO0B_19770</name>
</gene>
<comment type="caution">
    <text evidence="3">The sequence shown here is derived from an EMBL/GenBank/DDBJ whole genome shotgun (WGS) entry which is preliminary data.</text>
</comment>
<accession>A0ABV8DVQ4</accession>
<dbReference type="Pfam" id="PF26056">
    <property type="entry name" value="DUF8017"/>
    <property type="match status" value="1"/>
</dbReference>
<keyword evidence="4" id="KW-1185">Reference proteome</keyword>
<evidence type="ECO:0000259" key="2">
    <source>
        <dbReference type="Pfam" id="PF26056"/>
    </source>
</evidence>
<name>A0ABV8DVQ4_9NOCA</name>
<dbReference type="Proteomes" id="UP001595696">
    <property type="component" value="Unassembled WGS sequence"/>
</dbReference>
<feature type="region of interest" description="Disordered" evidence="1">
    <location>
        <begin position="14"/>
        <end position="34"/>
    </location>
</feature>
<dbReference type="EMBL" id="JBHSAX010000017">
    <property type="protein sequence ID" value="MFC3964230.1"/>
    <property type="molecule type" value="Genomic_DNA"/>
</dbReference>
<dbReference type="InterPro" id="IPR058330">
    <property type="entry name" value="DUF8017"/>
</dbReference>
<dbReference type="RefSeq" id="WP_378614002.1">
    <property type="nucleotide sequence ID" value="NZ_JBHSAX010000017.1"/>
</dbReference>
<protein>
    <recommendedName>
        <fullName evidence="2">DUF8017 domain-containing protein</fullName>
    </recommendedName>
</protein>
<organism evidence="3 4">
    <name type="scientific">Nocardia jiangsuensis</name>
    <dbReference type="NCBI Taxonomy" id="1691563"/>
    <lineage>
        <taxon>Bacteria</taxon>
        <taxon>Bacillati</taxon>
        <taxon>Actinomycetota</taxon>
        <taxon>Actinomycetes</taxon>
        <taxon>Mycobacteriales</taxon>
        <taxon>Nocardiaceae</taxon>
        <taxon>Nocardia</taxon>
    </lineage>
</organism>
<evidence type="ECO:0000313" key="3">
    <source>
        <dbReference type="EMBL" id="MFC3964230.1"/>
    </source>
</evidence>
<proteinExistence type="predicted"/>
<evidence type="ECO:0000256" key="1">
    <source>
        <dbReference type="SAM" id="MobiDB-lite"/>
    </source>
</evidence>
<reference evidence="4" key="1">
    <citation type="journal article" date="2019" name="Int. J. Syst. Evol. Microbiol.">
        <title>The Global Catalogue of Microorganisms (GCM) 10K type strain sequencing project: providing services to taxonomists for standard genome sequencing and annotation.</title>
        <authorList>
            <consortium name="The Broad Institute Genomics Platform"/>
            <consortium name="The Broad Institute Genome Sequencing Center for Infectious Disease"/>
            <person name="Wu L."/>
            <person name="Ma J."/>
        </authorList>
    </citation>
    <scope>NUCLEOTIDE SEQUENCE [LARGE SCALE GENOMIC DNA]</scope>
    <source>
        <strain evidence="4">CGMCC 4.7330</strain>
    </source>
</reference>
<evidence type="ECO:0000313" key="4">
    <source>
        <dbReference type="Proteomes" id="UP001595696"/>
    </source>
</evidence>